<feature type="transmembrane region" description="Helical" evidence="1">
    <location>
        <begin position="234"/>
        <end position="261"/>
    </location>
</feature>
<feature type="transmembrane region" description="Helical" evidence="1">
    <location>
        <begin position="415"/>
        <end position="435"/>
    </location>
</feature>
<dbReference type="EMBL" id="RZUL01000003">
    <property type="protein sequence ID" value="RVT41170.1"/>
    <property type="molecule type" value="Genomic_DNA"/>
</dbReference>
<accession>A0A437J7M2</accession>
<feature type="transmembrane region" description="Helical" evidence="1">
    <location>
        <begin position="364"/>
        <end position="384"/>
    </location>
</feature>
<dbReference type="AlphaFoldDB" id="A0A437J7M2"/>
<proteinExistence type="predicted"/>
<keyword evidence="1" id="KW-1133">Transmembrane helix</keyword>
<keyword evidence="1" id="KW-0812">Transmembrane</keyword>
<organism evidence="2 3">
    <name type="scientific">Sphingobium algorifonticola</name>
    <dbReference type="NCBI Taxonomy" id="2008318"/>
    <lineage>
        <taxon>Bacteria</taxon>
        <taxon>Pseudomonadati</taxon>
        <taxon>Pseudomonadota</taxon>
        <taxon>Alphaproteobacteria</taxon>
        <taxon>Sphingomonadales</taxon>
        <taxon>Sphingomonadaceae</taxon>
        <taxon>Sphingobium</taxon>
    </lineage>
</organism>
<gene>
    <name evidence="2" type="ORF">ENE74_09240</name>
</gene>
<feature type="transmembrane region" description="Helical" evidence="1">
    <location>
        <begin position="61"/>
        <end position="82"/>
    </location>
</feature>
<dbReference type="OrthoDB" id="7888991at2"/>
<sequence length="551" mass="60228">MALLLGAAYLAHVRWAKGRGIAEIFLLDQDFPVVWGTLLAIVLLAFWTTRGSTFAPRPPSMRIAGGAMLIILLMAWAGRTIVFQDYSLSRDEEMAEFAAAYMRAGHLAWPIPPEWVNYRRALVPEFFSPFGATHYWAATYLPVNSAIRALFDGLGDPDLAAPVLLAVGLAALWHNARLLFPDRPDAQWVTLLLAFTSAQLLVTAMTPYAMTGHFAFNMLWLAAILRGGWRGHGAAAIVAVLAGGLHQWHFVLLFIVGFLFWFALNRRWAALAFHALVCVVIVALWAKLWPALLIDLYGPASDIRPSAGVADKISSLFGRVFRSWYPLAYSVRFIAWNNLLLIPLAVLAVLSAGWRGLFRGDTPVLPLALGCAAGAALMTAQVYGWGFRYMHGYIGSFCLLGGYGWIALSRQGRLPLRLLATACVLACCSTAFLAWRAHLWVAPYAAADRLIRSSPTDLVIVDPRGGVYATDLARSQHGRFVRPLVLSLGMLDTASIDRLCAGYSVALFDRAAFLPLGIPPARVQAGALATLRAHMDSIGCGMPLRQSVLNR</sequence>
<comment type="caution">
    <text evidence="2">The sequence shown here is derived from an EMBL/GenBank/DDBJ whole genome shotgun (WGS) entry which is preliminary data.</text>
</comment>
<feature type="transmembrane region" description="Helical" evidence="1">
    <location>
        <begin position="333"/>
        <end position="352"/>
    </location>
</feature>
<feature type="transmembrane region" description="Helical" evidence="1">
    <location>
        <begin position="32"/>
        <end position="49"/>
    </location>
</feature>
<evidence type="ECO:0000313" key="2">
    <source>
        <dbReference type="EMBL" id="RVT41170.1"/>
    </source>
</evidence>
<feature type="transmembrane region" description="Helical" evidence="1">
    <location>
        <begin position="159"/>
        <end position="176"/>
    </location>
</feature>
<keyword evidence="3" id="KW-1185">Reference proteome</keyword>
<reference evidence="2 3" key="1">
    <citation type="submission" date="2019-01" db="EMBL/GenBank/DDBJ databases">
        <authorList>
            <person name="Chen W.-M."/>
        </authorList>
    </citation>
    <scope>NUCLEOTIDE SEQUENCE [LARGE SCALE GENOMIC DNA]</scope>
    <source>
        <strain evidence="2 3">TLA-22</strain>
    </source>
</reference>
<keyword evidence="1" id="KW-0472">Membrane</keyword>
<protein>
    <submittedName>
        <fullName evidence="2">MFS transporter</fullName>
    </submittedName>
</protein>
<feature type="transmembrane region" description="Helical" evidence="1">
    <location>
        <begin position="188"/>
        <end position="210"/>
    </location>
</feature>
<evidence type="ECO:0000313" key="3">
    <source>
        <dbReference type="Proteomes" id="UP000282977"/>
    </source>
</evidence>
<feature type="transmembrane region" description="Helical" evidence="1">
    <location>
        <begin position="390"/>
        <end position="408"/>
    </location>
</feature>
<feature type="transmembrane region" description="Helical" evidence="1">
    <location>
        <begin position="268"/>
        <end position="286"/>
    </location>
</feature>
<evidence type="ECO:0000256" key="1">
    <source>
        <dbReference type="SAM" id="Phobius"/>
    </source>
</evidence>
<dbReference type="Proteomes" id="UP000282977">
    <property type="component" value="Unassembled WGS sequence"/>
</dbReference>
<name>A0A437J7M2_9SPHN</name>